<dbReference type="RefSeq" id="WP_130244539.1">
    <property type="nucleotide sequence ID" value="NZ_PPUZ01000017.1"/>
</dbReference>
<sequence>MKMQSIRQRGFTLIKVMLLSSVASVVVFAAFKDTLVQERLSGNYQKDLNARLLAEKGVIERGQALKAALTNNPNLTLEQAVQQIGAGLGSGELDGTSFDAQLSVNGDEVAIASLGQRYDDQAQARMISYFKYTPPERSSVFQNAVTGCKGVNLAGSGLVDSYDSTQGSYEETRTSNGDVHTVIGDADVVLNGHSPIMGDVKASGVLYLKGSSPVVGTVQSNTGIDISAGSGVRVDGDVLTQGFVKHNGGQITGVLRANGDVTMKWGAEILNQNRAELDIMYGGTGRFQSSHTQDGLHYSADRFNVNPEVEAVRVYDPSSPDYDPNDPDKECDPLALPLNMPTVIDNNNSYTDFTVGAQTDYVFTPAEGRYIRGGSGTWSSSPADIYLFQHLTQNHGQGNGNSEYVFGMKNMKLTSDGTITIEGGDVIWLVDGDLKMTGHTSITIKAGSSLAIFVTGKVEFGASAVVVTEREGLTESGFPSLSIFSSYSGQNGITMRGASSIYAVVYAPVTSIAMRGSGQFYGTIRGATIDATGGSGVHFDEALKNFNLGNGGVTTPAKLEFMGWRFESGEDYQAPDEEKE</sequence>
<keyword evidence="1" id="KW-0472">Membrane</keyword>
<evidence type="ECO:0000256" key="1">
    <source>
        <dbReference type="SAM" id="Phobius"/>
    </source>
</evidence>
<organism evidence="3 4">
    <name type="scientific">Pseudoalteromonas rubra</name>
    <dbReference type="NCBI Taxonomy" id="43658"/>
    <lineage>
        <taxon>Bacteria</taxon>
        <taxon>Pseudomonadati</taxon>
        <taxon>Pseudomonadota</taxon>
        <taxon>Gammaproteobacteria</taxon>
        <taxon>Alteromonadales</taxon>
        <taxon>Pseudoalteromonadaceae</taxon>
        <taxon>Pseudoalteromonas</taxon>
    </lineage>
</organism>
<dbReference type="EMBL" id="PPUZ01000017">
    <property type="protein sequence ID" value="RZM83589.1"/>
    <property type="molecule type" value="Genomic_DNA"/>
</dbReference>
<keyword evidence="1" id="KW-1133">Transmembrane helix</keyword>
<dbReference type="Proteomes" id="UP000292345">
    <property type="component" value="Unassembled WGS sequence"/>
</dbReference>
<evidence type="ECO:0000259" key="2">
    <source>
        <dbReference type="Pfam" id="PF23981"/>
    </source>
</evidence>
<comment type="caution">
    <text evidence="3">The sequence shown here is derived from an EMBL/GenBank/DDBJ whole genome shotgun (WGS) entry which is preliminary data.</text>
</comment>
<evidence type="ECO:0000313" key="4">
    <source>
        <dbReference type="Proteomes" id="UP000292345"/>
    </source>
</evidence>
<dbReference type="Pfam" id="PF23981">
    <property type="entry name" value="DUF7305"/>
    <property type="match status" value="1"/>
</dbReference>
<accession>A0A4Q7EK34</accession>
<proteinExistence type="predicted"/>
<dbReference type="AlphaFoldDB" id="A0A4Q7EK34"/>
<evidence type="ECO:0000313" key="3">
    <source>
        <dbReference type="EMBL" id="RZM83589.1"/>
    </source>
</evidence>
<gene>
    <name evidence="3" type="ORF">C3B51_06595</name>
</gene>
<feature type="transmembrane region" description="Helical" evidence="1">
    <location>
        <begin position="12"/>
        <end position="31"/>
    </location>
</feature>
<dbReference type="InterPro" id="IPR055729">
    <property type="entry name" value="DUF7305"/>
</dbReference>
<keyword evidence="1" id="KW-0812">Transmembrane</keyword>
<protein>
    <recommendedName>
        <fullName evidence="2">DUF7305 domain-containing protein</fullName>
    </recommendedName>
</protein>
<feature type="domain" description="DUF7305" evidence="2">
    <location>
        <begin position="410"/>
        <end position="546"/>
    </location>
</feature>
<name>A0A4Q7EK34_9GAMM</name>
<reference evidence="3 4" key="1">
    <citation type="submission" date="2018-01" db="EMBL/GenBank/DDBJ databases">
        <title>Co-occurrence of chitin degradation, pigmentation and bioactivity in marine Pseudoalteromonas.</title>
        <authorList>
            <person name="Paulsen S."/>
            <person name="Gram L."/>
            <person name="Machado H."/>
        </authorList>
    </citation>
    <scope>NUCLEOTIDE SEQUENCE [LARGE SCALE GENOMIC DNA]</scope>
    <source>
        <strain evidence="3 4">S1946</strain>
    </source>
</reference>